<accession>A0A2W1NEK0</accession>
<dbReference type="EMBL" id="NHRJ02000001">
    <property type="protein sequence ID" value="PZE22364.1"/>
    <property type="molecule type" value="Genomic_DNA"/>
</dbReference>
<dbReference type="RefSeq" id="WP_089198136.1">
    <property type="nucleotide sequence ID" value="NZ_NHRJ02000001.1"/>
</dbReference>
<evidence type="ECO:0000313" key="2">
    <source>
        <dbReference type="Proteomes" id="UP000214746"/>
    </source>
</evidence>
<evidence type="ECO:0000313" key="1">
    <source>
        <dbReference type="EMBL" id="PZE22364.1"/>
    </source>
</evidence>
<name>A0A2W1NEK0_PAEXE</name>
<reference evidence="1" key="1">
    <citation type="submission" date="2018-06" db="EMBL/GenBank/DDBJ databases">
        <title>Paenibacillus xerothermodurans sp. nov. an extremely dry heat resistant spore forming bacterium isolated from the soil of Cape Canaveral, Florida.</title>
        <authorList>
            <person name="Seuylemezian A."/>
            <person name="Kaur N."/>
            <person name="Patil P."/>
            <person name="Patil P."/>
            <person name="Mayilraj S."/>
            <person name="Vaishampayan P."/>
        </authorList>
    </citation>
    <scope>NUCLEOTIDE SEQUENCE [LARGE SCALE GENOMIC DNA]</scope>
    <source>
        <strain evidence="1">ATCC 27380</strain>
    </source>
</reference>
<dbReference type="Proteomes" id="UP000214746">
    <property type="component" value="Unassembled WGS sequence"/>
</dbReference>
<protein>
    <submittedName>
        <fullName evidence="1">Uncharacterized protein</fullName>
    </submittedName>
</protein>
<organism evidence="1 2">
    <name type="scientific">Paenibacillus xerothermodurans</name>
    <dbReference type="NCBI Taxonomy" id="1977292"/>
    <lineage>
        <taxon>Bacteria</taxon>
        <taxon>Bacillati</taxon>
        <taxon>Bacillota</taxon>
        <taxon>Bacilli</taxon>
        <taxon>Bacillales</taxon>
        <taxon>Paenibacillaceae</taxon>
        <taxon>Paenibacillus</taxon>
    </lineage>
</organism>
<keyword evidence="2" id="KW-1185">Reference proteome</keyword>
<gene>
    <name evidence="1" type="ORF">CBW46_000830</name>
</gene>
<sequence>MVAPYLSMLDTKRREWAGDIAFFKSSMLAEDAFPGLLDISSAGHLAAGESIDDGERAGGAWLAAPFDGSYHAA</sequence>
<dbReference type="AlphaFoldDB" id="A0A2W1NEK0"/>
<comment type="caution">
    <text evidence="1">The sequence shown here is derived from an EMBL/GenBank/DDBJ whole genome shotgun (WGS) entry which is preliminary data.</text>
</comment>
<proteinExistence type="predicted"/>